<reference evidence="1 2" key="1">
    <citation type="submission" date="2014-02" db="EMBL/GenBank/DDBJ databases">
        <title>The genome sequence of the entomopathogenic fungus Metarhizium robertsii ARSEF 2575.</title>
        <authorList>
            <person name="Giuliano Garisto Donzelli B."/>
            <person name="Roe B.A."/>
            <person name="Macmil S.L."/>
            <person name="Krasnoff S.B."/>
            <person name="Gibson D.M."/>
        </authorList>
    </citation>
    <scope>NUCLEOTIDE SEQUENCE [LARGE SCALE GENOMIC DNA]</scope>
    <source>
        <strain evidence="1 2">ARSEF 2575</strain>
    </source>
</reference>
<name>A0A014PJ50_9HYPO</name>
<gene>
    <name evidence="1" type="ORF">X797_011171</name>
</gene>
<sequence length="106" mass="11942">MPGHAESAYTVRTTRLNWLRDLIPLRMAEAGILAFRYNANILHGASIAGSTCKKEGKDEGTRLRLTEQGQTAISSMNDQDDWTYIARNAEKFKAKQDNKRLEDDKG</sequence>
<accession>A0A014PJ50</accession>
<dbReference type="AlphaFoldDB" id="A0A014PJ50"/>
<dbReference type="HOGENOM" id="CLU_2223862_0_0_1"/>
<evidence type="ECO:0000313" key="1">
    <source>
        <dbReference type="EMBL" id="EXU95716.1"/>
    </source>
</evidence>
<dbReference type="EMBL" id="JELW01000067">
    <property type="protein sequence ID" value="EXU95716.1"/>
    <property type="molecule type" value="Genomic_DNA"/>
</dbReference>
<comment type="caution">
    <text evidence="1">The sequence shown here is derived from an EMBL/GenBank/DDBJ whole genome shotgun (WGS) entry which is preliminary data.</text>
</comment>
<proteinExistence type="predicted"/>
<evidence type="ECO:0000313" key="2">
    <source>
        <dbReference type="Proteomes" id="UP000030151"/>
    </source>
</evidence>
<organism evidence="1 2">
    <name type="scientific">Metarhizium robertsii</name>
    <dbReference type="NCBI Taxonomy" id="568076"/>
    <lineage>
        <taxon>Eukaryota</taxon>
        <taxon>Fungi</taxon>
        <taxon>Dikarya</taxon>
        <taxon>Ascomycota</taxon>
        <taxon>Pezizomycotina</taxon>
        <taxon>Sordariomycetes</taxon>
        <taxon>Hypocreomycetidae</taxon>
        <taxon>Hypocreales</taxon>
        <taxon>Clavicipitaceae</taxon>
        <taxon>Metarhizium</taxon>
    </lineage>
</organism>
<dbReference type="Proteomes" id="UP000030151">
    <property type="component" value="Unassembled WGS sequence"/>
</dbReference>
<protein>
    <submittedName>
        <fullName evidence="1">Uncharacterized protein</fullName>
    </submittedName>
</protein>